<dbReference type="RefSeq" id="WP_126486399.1">
    <property type="nucleotide sequence ID" value="NZ_RXNS01000019.1"/>
</dbReference>
<feature type="region of interest" description="Disordered" evidence="1">
    <location>
        <begin position="76"/>
        <end position="97"/>
    </location>
</feature>
<evidence type="ECO:0000313" key="2">
    <source>
        <dbReference type="EMBL" id="RTQ99635.1"/>
    </source>
</evidence>
<accession>A0A3S0JU53</accession>
<sequence length="97" mass="9852">MSRTAIASSARRPLIGWLLAAGCALALTGCMAPRPGADLPAFGESVRHTKAIQTYQPGDPVPTLGGAKAAEAMRGYRTPAGGAQQSSPMTTTSVSLP</sequence>
<organism evidence="2 3">
    <name type="scientific">Halomonas nitroreducens</name>
    <dbReference type="NCBI Taxonomy" id="447425"/>
    <lineage>
        <taxon>Bacteria</taxon>
        <taxon>Pseudomonadati</taxon>
        <taxon>Pseudomonadota</taxon>
        <taxon>Gammaproteobacteria</taxon>
        <taxon>Oceanospirillales</taxon>
        <taxon>Halomonadaceae</taxon>
        <taxon>Halomonas</taxon>
    </lineage>
</organism>
<proteinExistence type="predicted"/>
<dbReference type="AlphaFoldDB" id="A0A3S0JU53"/>
<dbReference type="PROSITE" id="PS51318">
    <property type="entry name" value="TAT"/>
    <property type="match status" value="1"/>
</dbReference>
<feature type="compositionally biased region" description="Polar residues" evidence="1">
    <location>
        <begin position="83"/>
        <end position="97"/>
    </location>
</feature>
<dbReference type="PROSITE" id="PS51257">
    <property type="entry name" value="PROKAR_LIPOPROTEIN"/>
    <property type="match status" value="1"/>
</dbReference>
<reference evidence="2 3" key="1">
    <citation type="submission" date="2018-12" db="EMBL/GenBank/DDBJ databases">
        <authorList>
            <person name="Yu L."/>
        </authorList>
    </citation>
    <scope>NUCLEOTIDE SEQUENCE [LARGE SCALE GENOMIC DNA]</scope>
    <source>
        <strain evidence="2 3">11S</strain>
    </source>
</reference>
<dbReference type="EMBL" id="RXNS01000019">
    <property type="protein sequence ID" value="RTQ99635.1"/>
    <property type="molecule type" value="Genomic_DNA"/>
</dbReference>
<name>A0A3S0JU53_9GAMM</name>
<comment type="caution">
    <text evidence="2">The sequence shown here is derived from an EMBL/GenBank/DDBJ whole genome shotgun (WGS) entry which is preliminary data.</text>
</comment>
<dbReference type="InterPro" id="IPR006311">
    <property type="entry name" value="TAT_signal"/>
</dbReference>
<evidence type="ECO:0000313" key="3">
    <source>
        <dbReference type="Proteomes" id="UP000267400"/>
    </source>
</evidence>
<protein>
    <submittedName>
        <fullName evidence="2">Uncharacterized protein</fullName>
    </submittedName>
</protein>
<keyword evidence="3" id="KW-1185">Reference proteome</keyword>
<dbReference type="Proteomes" id="UP000267400">
    <property type="component" value="Unassembled WGS sequence"/>
</dbReference>
<evidence type="ECO:0000256" key="1">
    <source>
        <dbReference type="SAM" id="MobiDB-lite"/>
    </source>
</evidence>
<dbReference type="OrthoDB" id="6172292at2"/>
<gene>
    <name evidence="2" type="ORF">EKG36_17370</name>
</gene>